<dbReference type="EMBL" id="AOIJ01000084">
    <property type="protein sequence ID" value="ELY75857.1"/>
    <property type="molecule type" value="Genomic_DNA"/>
</dbReference>
<evidence type="ECO:0008006" key="4">
    <source>
        <dbReference type="Google" id="ProtNLM"/>
    </source>
</evidence>
<name>L9YQV7_9EURY</name>
<dbReference type="Proteomes" id="UP000011592">
    <property type="component" value="Unassembled WGS sequence"/>
</dbReference>
<organism evidence="2 3">
    <name type="scientific">Natrinema gari JCM 14663</name>
    <dbReference type="NCBI Taxonomy" id="1230459"/>
    <lineage>
        <taxon>Archaea</taxon>
        <taxon>Methanobacteriati</taxon>
        <taxon>Methanobacteriota</taxon>
        <taxon>Stenosarchaea group</taxon>
        <taxon>Halobacteria</taxon>
        <taxon>Halobacteriales</taxon>
        <taxon>Natrialbaceae</taxon>
        <taxon>Natrinema</taxon>
    </lineage>
</organism>
<feature type="transmembrane region" description="Helical" evidence="1">
    <location>
        <begin position="238"/>
        <end position="259"/>
    </location>
</feature>
<evidence type="ECO:0000313" key="2">
    <source>
        <dbReference type="EMBL" id="ELY75857.1"/>
    </source>
</evidence>
<keyword evidence="3" id="KW-1185">Reference proteome</keyword>
<accession>L9YQV7</accession>
<dbReference type="AlphaFoldDB" id="L9YQV7"/>
<keyword evidence="1" id="KW-1133">Transmembrane helix</keyword>
<sequence length="275" mass="30500">MLERTHLIDFALILAVPIIITVAYLLPAPIQQSLILEYGNPSLLNIWSASYVHRGFNHFSNNLVAYILYIVPTYLLFVSADRRKLFWYSFVSFLICLPPVIALLNIAVIGQGSGAGFSGIGAAFIGLLLVASITFVRDRLLNEAGGTTGTSVFLIALGFTAWNYTNLLVTIGILVVSALLLLYEIYSIGLDEVRRAVSELNSNRSHVMLVLVAFALFLSSPTLLFPKQIVQDGNAVNIFSHYIGLVFGFFVPTVLSIYWEHSHEMFSPLREKFGY</sequence>
<gene>
    <name evidence="2" type="ORF">C486_18964</name>
</gene>
<reference evidence="2 3" key="1">
    <citation type="journal article" date="2014" name="PLoS Genet.">
        <title>Phylogenetically driven sequencing of extremely halophilic archaea reveals strategies for static and dynamic osmo-response.</title>
        <authorList>
            <person name="Becker E.A."/>
            <person name="Seitzer P.M."/>
            <person name="Tritt A."/>
            <person name="Larsen D."/>
            <person name="Krusor M."/>
            <person name="Yao A.I."/>
            <person name="Wu D."/>
            <person name="Madern D."/>
            <person name="Eisen J.A."/>
            <person name="Darling A.E."/>
            <person name="Facciotti M.T."/>
        </authorList>
    </citation>
    <scope>NUCLEOTIDE SEQUENCE [LARGE SCALE GENOMIC DNA]</scope>
    <source>
        <strain evidence="2 3">JCM 14663</strain>
    </source>
</reference>
<feature type="transmembrane region" description="Helical" evidence="1">
    <location>
        <begin position="115"/>
        <end position="136"/>
    </location>
</feature>
<feature type="transmembrane region" description="Helical" evidence="1">
    <location>
        <begin position="168"/>
        <end position="186"/>
    </location>
</feature>
<feature type="transmembrane region" description="Helical" evidence="1">
    <location>
        <begin position="85"/>
        <end position="109"/>
    </location>
</feature>
<evidence type="ECO:0000313" key="3">
    <source>
        <dbReference type="Proteomes" id="UP000011592"/>
    </source>
</evidence>
<feature type="transmembrane region" description="Helical" evidence="1">
    <location>
        <begin position="143"/>
        <end position="162"/>
    </location>
</feature>
<keyword evidence="1" id="KW-0472">Membrane</keyword>
<proteinExistence type="predicted"/>
<keyword evidence="1" id="KW-0812">Transmembrane</keyword>
<feature type="transmembrane region" description="Helical" evidence="1">
    <location>
        <begin position="207"/>
        <end position="226"/>
    </location>
</feature>
<feature type="transmembrane region" description="Helical" evidence="1">
    <location>
        <begin position="59"/>
        <end position="78"/>
    </location>
</feature>
<protein>
    <recommendedName>
        <fullName evidence="4">Peptidase S54 rhomboid domain-containing protein</fullName>
    </recommendedName>
</protein>
<evidence type="ECO:0000256" key="1">
    <source>
        <dbReference type="SAM" id="Phobius"/>
    </source>
</evidence>
<comment type="caution">
    <text evidence="2">The sequence shown here is derived from an EMBL/GenBank/DDBJ whole genome shotgun (WGS) entry which is preliminary data.</text>
</comment>
<feature type="transmembrane region" description="Helical" evidence="1">
    <location>
        <begin position="7"/>
        <end position="26"/>
    </location>
</feature>